<dbReference type="RefSeq" id="WP_323393242.1">
    <property type="nucleotide sequence ID" value="NZ_JBEPDZ010000001.1"/>
</dbReference>
<feature type="compositionally biased region" description="Low complexity" evidence="1">
    <location>
        <begin position="122"/>
        <end position="139"/>
    </location>
</feature>
<dbReference type="Proteomes" id="UP000419138">
    <property type="component" value="Unassembled WGS sequence"/>
</dbReference>
<gene>
    <name evidence="3" type="ORF">FF041_31695</name>
</gene>
<keyword evidence="4" id="KW-1185">Reference proteome</keyword>
<organism evidence="3 4">
    <name type="scientific">Streptomyces jumonjinensis</name>
    <dbReference type="NCBI Taxonomy" id="1945"/>
    <lineage>
        <taxon>Bacteria</taxon>
        <taxon>Bacillati</taxon>
        <taxon>Actinomycetota</taxon>
        <taxon>Actinomycetes</taxon>
        <taxon>Kitasatosporales</taxon>
        <taxon>Streptomycetaceae</taxon>
        <taxon>Streptomyces</taxon>
    </lineage>
</organism>
<feature type="region of interest" description="Disordered" evidence="1">
    <location>
        <begin position="1"/>
        <end position="82"/>
    </location>
</feature>
<comment type="caution">
    <text evidence="3">The sequence shown here is derived from an EMBL/GenBank/DDBJ whole genome shotgun (WGS) entry which is preliminary data.</text>
</comment>
<evidence type="ECO:0000313" key="3">
    <source>
        <dbReference type="EMBL" id="MQT04558.1"/>
    </source>
</evidence>
<feature type="region of interest" description="Disordered" evidence="1">
    <location>
        <begin position="122"/>
        <end position="188"/>
    </location>
</feature>
<feature type="compositionally biased region" description="Gly residues" evidence="1">
    <location>
        <begin position="222"/>
        <end position="253"/>
    </location>
</feature>
<feature type="region of interest" description="Disordered" evidence="1">
    <location>
        <begin position="202"/>
        <end position="253"/>
    </location>
</feature>
<dbReference type="EMBL" id="VCLA01000192">
    <property type="protein sequence ID" value="MQT04558.1"/>
    <property type="molecule type" value="Genomic_DNA"/>
</dbReference>
<dbReference type="InterPro" id="IPR022603">
    <property type="entry name" value="DUF3152"/>
</dbReference>
<dbReference type="AlphaFoldDB" id="A0A646KR61"/>
<reference evidence="3 4" key="1">
    <citation type="submission" date="2019-05" db="EMBL/GenBank/DDBJ databases">
        <title>Comparative genomics and metabolomics analyses of clavulanic acid producing Streptomyces species provides insight into specialized metabolism and evolution of beta-lactam biosynthetic gene clusters.</title>
        <authorList>
            <person name="Moore M.A."/>
            <person name="Cruz-Morales P."/>
            <person name="Barona Gomez F."/>
            <person name="Kapil T."/>
        </authorList>
    </citation>
    <scope>NUCLEOTIDE SEQUENCE [LARGE SCALE GENOMIC DNA]</scope>
    <source>
        <strain evidence="3 4">NRRL 5741</strain>
    </source>
</reference>
<feature type="compositionally biased region" description="Low complexity" evidence="1">
    <location>
        <begin position="10"/>
        <end position="21"/>
    </location>
</feature>
<feature type="compositionally biased region" description="Low complexity" evidence="1">
    <location>
        <begin position="167"/>
        <end position="188"/>
    </location>
</feature>
<sequence length="523" mass="53396">MGRHSRKGPAPKGADADPAAGTPDERRAADTGQHRVPGGVSREQRLGQAAPGGHGGGAYGSTAHGTHQESAQGRTAYDGGSYDGNAREQAVYDGSAYGGTVQGRAAYDGGSCGGDGEWSGYPAPAPAAGHPVPAHVPGGEHLATGSGQAHTRGGHPEQHEAGGGWGDPAAPQAAGAGQRRGAAPRIPGPRAEFVDAFDEPRAAAPADPRAPGAAPADDPSGTGTGTGTGTGDGRDGAPGGGLPGGVLPGQRARGGWGRTATGIAAAAVTTVLAVVVAGQVAEDGGAKPGASTTGQDRPDDDESASRSDTRSAPKPAGQKAQQPPTYAELMAARFPIDPKMAADGTFEAVPGLDRAPGTGEKIRYRVDVEKGLGLDGVLFAQAVQRTLNDDRSWAHDGAMTFERISSGKPEFVVTLASPETTHDWCDRSTLDTSVENVSCDAALSERVMINGFRWAQGSETYGPEKMHAYRQMLINHEVGHRLGHTHVKCAKEGALAPVMQQQTKSLNIGGIECRPNSWAYPGN</sequence>
<feature type="compositionally biased region" description="Basic and acidic residues" evidence="1">
    <location>
        <begin position="23"/>
        <end position="33"/>
    </location>
</feature>
<feature type="compositionally biased region" description="Low complexity" evidence="1">
    <location>
        <begin position="312"/>
        <end position="324"/>
    </location>
</feature>
<dbReference type="Pfam" id="PF11350">
    <property type="entry name" value="DUF3152"/>
    <property type="match status" value="1"/>
</dbReference>
<evidence type="ECO:0000259" key="2">
    <source>
        <dbReference type="Pfam" id="PF11350"/>
    </source>
</evidence>
<protein>
    <submittedName>
        <fullName evidence="3">DUF3152 domain-containing protein</fullName>
    </submittedName>
</protein>
<feature type="compositionally biased region" description="Gly residues" evidence="1">
    <location>
        <begin position="50"/>
        <end position="59"/>
    </location>
</feature>
<name>A0A646KR61_STRJU</name>
<accession>A0A646KR61</accession>
<feature type="compositionally biased region" description="Low complexity" evidence="1">
    <location>
        <begin position="202"/>
        <end position="221"/>
    </location>
</feature>
<evidence type="ECO:0000256" key="1">
    <source>
        <dbReference type="SAM" id="MobiDB-lite"/>
    </source>
</evidence>
<feature type="region of interest" description="Disordered" evidence="1">
    <location>
        <begin position="283"/>
        <end position="324"/>
    </location>
</feature>
<feature type="domain" description="DUF3152" evidence="2">
    <location>
        <begin position="341"/>
        <end position="521"/>
    </location>
</feature>
<dbReference type="SUPFAM" id="SSF55486">
    <property type="entry name" value="Metalloproteases ('zincins'), catalytic domain"/>
    <property type="match status" value="1"/>
</dbReference>
<evidence type="ECO:0000313" key="4">
    <source>
        <dbReference type="Proteomes" id="UP000419138"/>
    </source>
</evidence>
<proteinExistence type="predicted"/>